<evidence type="ECO:0000313" key="2">
    <source>
        <dbReference type="EMBL" id="KAH8696355.1"/>
    </source>
</evidence>
<dbReference type="AlphaFoldDB" id="A0AAD4KPG5"/>
<sequence>MLVWTRQKQSGLPGLPLNISCTKTLSFNATLPNHRIGPMNDYIRQYILPHNKEIASQIPSDASLCLASQMEKLYPVLIPEAAEQMTLEQLFAQFYPKFSANTTVLYVVVTKELEEIDSDINLGSTVPSKINGQRRDKKGSPIKGTNIKTEKENKPIIKTEPGTKTKTRLKSLKVSRKRSFSDANLARSMDDENINIGGGDDLDTLLGLDSDLFNLSQVDDADNDVSNPQSEEEIDDENSQLEETALWIREDMLNCLSE</sequence>
<evidence type="ECO:0000313" key="3">
    <source>
        <dbReference type="Proteomes" id="UP001201262"/>
    </source>
</evidence>
<accession>A0AAD4KPG5</accession>
<keyword evidence="3" id="KW-1185">Reference proteome</keyword>
<comment type="caution">
    <text evidence="2">The sequence shown here is derived from an EMBL/GenBank/DDBJ whole genome shotgun (WGS) entry which is preliminary data.</text>
</comment>
<dbReference type="Proteomes" id="UP001201262">
    <property type="component" value="Unassembled WGS sequence"/>
</dbReference>
<name>A0AAD4KPG5_9EURO</name>
<organism evidence="2 3">
    <name type="scientific">Talaromyces proteolyticus</name>
    <dbReference type="NCBI Taxonomy" id="1131652"/>
    <lineage>
        <taxon>Eukaryota</taxon>
        <taxon>Fungi</taxon>
        <taxon>Dikarya</taxon>
        <taxon>Ascomycota</taxon>
        <taxon>Pezizomycotina</taxon>
        <taxon>Eurotiomycetes</taxon>
        <taxon>Eurotiomycetidae</taxon>
        <taxon>Eurotiales</taxon>
        <taxon>Trichocomaceae</taxon>
        <taxon>Talaromyces</taxon>
        <taxon>Talaromyces sect. Bacilispori</taxon>
    </lineage>
</organism>
<evidence type="ECO:0000256" key="1">
    <source>
        <dbReference type="SAM" id="MobiDB-lite"/>
    </source>
</evidence>
<dbReference type="EMBL" id="JAJTJA010000007">
    <property type="protein sequence ID" value="KAH8696355.1"/>
    <property type="molecule type" value="Genomic_DNA"/>
</dbReference>
<feature type="region of interest" description="Disordered" evidence="1">
    <location>
        <begin position="218"/>
        <end position="240"/>
    </location>
</feature>
<protein>
    <submittedName>
        <fullName evidence="2">Uncharacterized protein</fullName>
    </submittedName>
</protein>
<dbReference type="GeneID" id="70244437"/>
<feature type="compositionally biased region" description="Acidic residues" evidence="1">
    <location>
        <begin position="230"/>
        <end position="240"/>
    </location>
</feature>
<gene>
    <name evidence="2" type="ORF">BGW36DRAFT_360198</name>
</gene>
<proteinExistence type="predicted"/>
<reference evidence="2" key="1">
    <citation type="submission" date="2021-12" db="EMBL/GenBank/DDBJ databases">
        <title>Convergent genome expansion in fungi linked to evolution of root-endophyte symbiosis.</title>
        <authorList>
            <consortium name="DOE Joint Genome Institute"/>
            <person name="Ke Y.-H."/>
            <person name="Bonito G."/>
            <person name="Liao H.-L."/>
            <person name="Looney B."/>
            <person name="Rojas-Flechas A."/>
            <person name="Nash J."/>
            <person name="Hameed K."/>
            <person name="Schadt C."/>
            <person name="Martin F."/>
            <person name="Crous P.W."/>
            <person name="Miettinen O."/>
            <person name="Magnuson J.K."/>
            <person name="Labbe J."/>
            <person name="Jacobson D."/>
            <person name="Doktycz M.J."/>
            <person name="Veneault-Fourrey C."/>
            <person name="Kuo A."/>
            <person name="Mondo S."/>
            <person name="Calhoun S."/>
            <person name="Riley R."/>
            <person name="Ohm R."/>
            <person name="LaButti K."/>
            <person name="Andreopoulos B."/>
            <person name="Pangilinan J."/>
            <person name="Nolan M."/>
            <person name="Tritt A."/>
            <person name="Clum A."/>
            <person name="Lipzen A."/>
            <person name="Daum C."/>
            <person name="Barry K."/>
            <person name="Grigoriev I.V."/>
            <person name="Vilgalys R."/>
        </authorList>
    </citation>
    <scope>NUCLEOTIDE SEQUENCE</scope>
    <source>
        <strain evidence="2">PMI_201</strain>
    </source>
</reference>
<dbReference type="RefSeq" id="XP_046071293.1">
    <property type="nucleotide sequence ID" value="XM_046214150.1"/>
</dbReference>